<evidence type="ECO:0000259" key="2">
    <source>
        <dbReference type="Pfam" id="PF13240"/>
    </source>
</evidence>
<proteinExistence type="predicted"/>
<dbReference type="Pfam" id="PF13240">
    <property type="entry name" value="Zn_Ribbon_1"/>
    <property type="match status" value="1"/>
</dbReference>
<evidence type="ECO:0000256" key="1">
    <source>
        <dbReference type="SAM" id="MobiDB-lite"/>
    </source>
</evidence>
<feature type="compositionally biased region" description="Polar residues" evidence="1">
    <location>
        <begin position="139"/>
        <end position="154"/>
    </location>
</feature>
<feature type="domain" description="Zinc-ribbon" evidence="2">
    <location>
        <begin position="160"/>
        <end position="182"/>
    </location>
</feature>
<reference evidence="3 4" key="2">
    <citation type="submission" date="2018-06" db="EMBL/GenBank/DDBJ databases">
        <title>Metagenomic assembly of (sub)arctic Cyanobacteria and their associated microbiome from non-axenic cultures.</title>
        <authorList>
            <person name="Baurain D."/>
        </authorList>
    </citation>
    <scope>NUCLEOTIDE SEQUENCE [LARGE SCALE GENOMIC DNA]</scope>
    <source>
        <strain evidence="3">ULC041bin1</strain>
    </source>
</reference>
<evidence type="ECO:0000313" key="3">
    <source>
        <dbReference type="EMBL" id="PZO45555.1"/>
    </source>
</evidence>
<sequence>MPYQYDISPTQKIYLDNLGDNTLITLASGGPGQQQQSGTQVATGPWTELPQVVRVGSGVLVRCTTGQRTFIWQVQGGQIGAADATAWPADQAEPMQVTASSAPVMQPMAPMQPMQMGDMQMSASPMTMRMGNMTLGKSHGNSSGAADGNASGTASGPQKFCTQCGAAVSTGDRFCGSCGHQLQ</sequence>
<gene>
    <name evidence="3" type="ORF">DCF17_01105</name>
</gene>
<protein>
    <submittedName>
        <fullName evidence="3">Zinc ribbon domain-containing protein</fullName>
    </submittedName>
</protein>
<evidence type="ECO:0000313" key="4">
    <source>
        <dbReference type="Proteomes" id="UP000249081"/>
    </source>
</evidence>
<dbReference type="InterPro" id="IPR026870">
    <property type="entry name" value="Zinc_ribbon_dom"/>
</dbReference>
<accession>A0A2W4YG34</accession>
<reference evidence="4" key="1">
    <citation type="submission" date="2018-04" db="EMBL/GenBank/DDBJ databases">
        <authorList>
            <person name="Cornet L."/>
        </authorList>
    </citation>
    <scope>NUCLEOTIDE SEQUENCE [LARGE SCALE GENOMIC DNA]</scope>
</reference>
<dbReference type="EMBL" id="QBMN01000004">
    <property type="protein sequence ID" value="PZO45555.1"/>
    <property type="molecule type" value="Genomic_DNA"/>
</dbReference>
<dbReference type="AlphaFoldDB" id="A0A2W4YG34"/>
<organism evidence="3 4">
    <name type="scientific">Shackletoniella antarctica</name>
    <dbReference type="NCBI Taxonomy" id="268115"/>
    <lineage>
        <taxon>Bacteria</taxon>
        <taxon>Bacillati</taxon>
        <taxon>Cyanobacteriota</taxon>
        <taxon>Cyanophyceae</taxon>
        <taxon>Oculatellales</taxon>
        <taxon>Oculatellaceae</taxon>
        <taxon>Shackletoniella</taxon>
    </lineage>
</organism>
<dbReference type="Proteomes" id="UP000249081">
    <property type="component" value="Unassembled WGS sequence"/>
</dbReference>
<feature type="region of interest" description="Disordered" evidence="1">
    <location>
        <begin position="135"/>
        <end position="154"/>
    </location>
</feature>
<name>A0A2W4YG34_9CYAN</name>
<comment type="caution">
    <text evidence="3">The sequence shown here is derived from an EMBL/GenBank/DDBJ whole genome shotgun (WGS) entry which is preliminary data.</text>
</comment>